<comment type="caution">
    <text evidence="1">The sequence shown here is derived from an EMBL/GenBank/DDBJ whole genome shotgun (WGS) entry which is preliminary data.</text>
</comment>
<dbReference type="AlphaFoldDB" id="A0ABD5NPN2"/>
<reference evidence="1 2" key="1">
    <citation type="journal article" date="2019" name="Int. J. Syst. Evol. Microbiol.">
        <title>The Global Catalogue of Microorganisms (GCM) 10K type strain sequencing project: providing services to taxonomists for standard genome sequencing and annotation.</title>
        <authorList>
            <consortium name="The Broad Institute Genomics Platform"/>
            <consortium name="The Broad Institute Genome Sequencing Center for Infectious Disease"/>
            <person name="Wu L."/>
            <person name="Ma J."/>
        </authorList>
    </citation>
    <scope>NUCLEOTIDE SEQUENCE [LARGE SCALE GENOMIC DNA]</scope>
    <source>
        <strain evidence="1 2">IBRC-M 10256</strain>
    </source>
</reference>
<evidence type="ECO:0000313" key="2">
    <source>
        <dbReference type="Proteomes" id="UP001595846"/>
    </source>
</evidence>
<gene>
    <name evidence="1" type="ORF">ACFOUR_09215</name>
</gene>
<dbReference type="Proteomes" id="UP001595846">
    <property type="component" value="Unassembled WGS sequence"/>
</dbReference>
<evidence type="ECO:0000313" key="1">
    <source>
        <dbReference type="EMBL" id="MFC3958544.1"/>
    </source>
</evidence>
<protein>
    <recommendedName>
        <fullName evidence="3">Lipoprotein</fullName>
    </recommendedName>
</protein>
<name>A0ABD5NPN2_9EURY</name>
<accession>A0ABD5NPN2</accession>
<dbReference type="PROSITE" id="PS51257">
    <property type="entry name" value="PROKAR_LIPOPROTEIN"/>
    <property type="match status" value="1"/>
</dbReference>
<organism evidence="1 2">
    <name type="scientific">Halovivax cerinus</name>
    <dbReference type="NCBI Taxonomy" id="1487865"/>
    <lineage>
        <taxon>Archaea</taxon>
        <taxon>Methanobacteriati</taxon>
        <taxon>Methanobacteriota</taxon>
        <taxon>Stenosarchaea group</taxon>
        <taxon>Halobacteria</taxon>
        <taxon>Halobacteriales</taxon>
        <taxon>Natrialbaceae</taxon>
        <taxon>Halovivax</taxon>
    </lineage>
</organism>
<keyword evidence="2" id="KW-1185">Reference proteome</keyword>
<evidence type="ECO:0008006" key="3">
    <source>
        <dbReference type="Google" id="ProtNLM"/>
    </source>
</evidence>
<sequence length="246" mass="26630">MVSRVSVVVVLLTVLGSGCVTGPVSSTDTEPAAPLPEKPDTLTERTVSNYTTTYEATTIYNRYVDDNPTNNQLSCRSDVRVALESAFVVRVQCTGGVQLAGGIMESDSHVDVAASVQYYVSDDTTIRIDTADFRAVRHQGYQPDGSDRTGFTLVNLANDSAAVHVELERNGSASPLHFEYDVDPYEGVAQLGLPFEYGTTREMRIQTDDSTATAEFTSERIEFDAPTVGYILPDGNVRITAGPSEL</sequence>
<dbReference type="EMBL" id="JBHSAQ010000006">
    <property type="protein sequence ID" value="MFC3958544.1"/>
    <property type="molecule type" value="Genomic_DNA"/>
</dbReference>
<proteinExistence type="predicted"/>